<dbReference type="Gene3D" id="3.40.50.2300">
    <property type="match status" value="2"/>
</dbReference>
<accession>A0ABN1QHE4</accession>
<dbReference type="PROSITE" id="PS50932">
    <property type="entry name" value="HTH_LACI_2"/>
    <property type="match status" value="1"/>
</dbReference>
<dbReference type="CDD" id="cd06267">
    <property type="entry name" value="PBP1_LacI_sugar_binding-like"/>
    <property type="match status" value="1"/>
</dbReference>
<organism evidence="6 7">
    <name type="scientific">Kribbella koreensis</name>
    <dbReference type="NCBI Taxonomy" id="57909"/>
    <lineage>
        <taxon>Bacteria</taxon>
        <taxon>Bacillati</taxon>
        <taxon>Actinomycetota</taxon>
        <taxon>Actinomycetes</taxon>
        <taxon>Propionibacteriales</taxon>
        <taxon>Kribbellaceae</taxon>
        <taxon>Kribbella</taxon>
    </lineage>
</organism>
<dbReference type="GO" id="GO:0003677">
    <property type="term" value="F:DNA binding"/>
    <property type="evidence" value="ECO:0007669"/>
    <property type="project" value="UniProtKB-KW"/>
</dbReference>
<dbReference type="SMART" id="SM00354">
    <property type="entry name" value="HTH_LACI"/>
    <property type="match status" value="1"/>
</dbReference>
<name>A0ABN1QHE4_9ACTN</name>
<protein>
    <submittedName>
        <fullName evidence="6">LacI family DNA-binding transcriptional regulator</fullName>
    </submittedName>
</protein>
<dbReference type="PANTHER" id="PTHR30146:SF109">
    <property type="entry name" value="HTH-TYPE TRANSCRIPTIONAL REGULATOR GALS"/>
    <property type="match status" value="1"/>
</dbReference>
<comment type="caution">
    <text evidence="6">The sequence shown here is derived from an EMBL/GenBank/DDBJ whole genome shotgun (WGS) entry which is preliminary data.</text>
</comment>
<keyword evidence="1" id="KW-0805">Transcription regulation</keyword>
<feature type="compositionally biased region" description="Basic and acidic residues" evidence="4">
    <location>
        <begin position="1"/>
        <end position="13"/>
    </location>
</feature>
<dbReference type="CDD" id="cd01392">
    <property type="entry name" value="HTH_LacI"/>
    <property type="match status" value="1"/>
</dbReference>
<dbReference type="EMBL" id="BAAAHK010000007">
    <property type="protein sequence ID" value="GAA0942759.1"/>
    <property type="molecule type" value="Genomic_DNA"/>
</dbReference>
<dbReference type="Proteomes" id="UP001500542">
    <property type="component" value="Unassembled WGS sequence"/>
</dbReference>
<dbReference type="InterPro" id="IPR028082">
    <property type="entry name" value="Peripla_BP_I"/>
</dbReference>
<dbReference type="PANTHER" id="PTHR30146">
    <property type="entry name" value="LACI-RELATED TRANSCRIPTIONAL REPRESSOR"/>
    <property type="match status" value="1"/>
</dbReference>
<keyword evidence="2 6" id="KW-0238">DNA-binding</keyword>
<dbReference type="InterPro" id="IPR046335">
    <property type="entry name" value="LacI/GalR-like_sensor"/>
</dbReference>
<feature type="region of interest" description="Disordered" evidence="4">
    <location>
        <begin position="1"/>
        <end position="52"/>
    </location>
</feature>
<evidence type="ECO:0000256" key="4">
    <source>
        <dbReference type="SAM" id="MobiDB-lite"/>
    </source>
</evidence>
<evidence type="ECO:0000256" key="3">
    <source>
        <dbReference type="ARBA" id="ARBA00023163"/>
    </source>
</evidence>
<gene>
    <name evidence="6" type="ORF">GCM10009554_35580</name>
</gene>
<dbReference type="Gene3D" id="1.10.260.40">
    <property type="entry name" value="lambda repressor-like DNA-binding domains"/>
    <property type="match status" value="1"/>
</dbReference>
<evidence type="ECO:0000256" key="1">
    <source>
        <dbReference type="ARBA" id="ARBA00023015"/>
    </source>
</evidence>
<reference evidence="6 7" key="1">
    <citation type="journal article" date="2019" name="Int. J. Syst. Evol. Microbiol.">
        <title>The Global Catalogue of Microorganisms (GCM) 10K type strain sequencing project: providing services to taxonomists for standard genome sequencing and annotation.</title>
        <authorList>
            <consortium name="The Broad Institute Genomics Platform"/>
            <consortium name="The Broad Institute Genome Sequencing Center for Infectious Disease"/>
            <person name="Wu L."/>
            <person name="Ma J."/>
        </authorList>
    </citation>
    <scope>NUCLEOTIDE SEQUENCE [LARGE SCALE GENOMIC DNA]</scope>
    <source>
        <strain evidence="6 7">JCM 10977</strain>
    </source>
</reference>
<evidence type="ECO:0000313" key="7">
    <source>
        <dbReference type="Proteomes" id="UP001500542"/>
    </source>
</evidence>
<dbReference type="Pfam" id="PF13377">
    <property type="entry name" value="Peripla_BP_3"/>
    <property type="match status" value="1"/>
</dbReference>
<dbReference type="Pfam" id="PF00356">
    <property type="entry name" value="LacI"/>
    <property type="match status" value="1"/>
</dbReference>
<evidence type="ECO:0000256" key="2">
    <source>
        <dbReference type="ARBA" id="ARBA00023125"/>
    </source>
</evidence>
<proteinExistence type="predicted"/>
<dbReference type="InterPro" id="IPR010982">
    <property type="entry name" value="Lambda_DNA-bd_dom_sf"/>
</dbReference>
<dbReference type="SUPFAM" id="SSF47413">
    <property type="entry name" value="lambda repressor-like DNA-binding domains"/>
    <property type="match status" value="1"/>
</dbReference>
<dbReference type="PROSITE" id="PS00356">
    <property type="entry name" value="HTH_LACI_1"/>
    <property type="match status" value="1"/>
</dbReference>
<keyword evidence="7" id="KW-1185">Reference proteome</keyword>
<feature type="domain" description="HTH lacI-type" evidence="5">
    <location>
        <begin position="35"/>
        <end position="89"/>
    </location>
</feature>
<keyword evidence="3" id="KW-0804">Transcription</keyword>
<sequence>MRRFAHDGAKEALIDGSGPNMTRVTGDSRKQQSRPTVQDVAREAGVSPSTVSRALHTRGYASPEVRERVQAAAQRLGYVPNHMARNLRSRTSTAIGVLISDLRNPFYADLAAGIEEVLRFEGHQMILVNDNGDPEEEMHAAETLLAMQVAGVIVTPVAAACPKMLQDNGIHVVSADRQLGRGGDAVLSDNKAGARELTEHLLGLGHERIGLLIDETKWSTGAGRLAGFRAAYEDAGLELDEDLIVFTSFDAEAAKQTTRELLDEQHVTAILSANNVLAQGALAELKRRRLRIPNKISLAAYDDVPWMSLVQPAITTVDQHTVDLGRSSAQLLLARIRDELPARRRIVRVAPRLVVRGSTGPAPRN</sequence>
<dbReference type="SUPFAM" id="SSF53822">
    <property type="entry name" value="Periplasmic binding protein-like I"/>
    <property type="match status" value="1"/>
</dbReference>
<evidence type="ECO:0000313" key="6">
    <source>
        <dbReference type="EMBL" id="GAA0942759.1"/>
    </source>
</evidence>
<dbReference type="InterPro" id="IPR000843">
    <property type="entry name" value="HTH_LacI"/>
</dbReference>
<evidence type="ECO:0000259" key="5">
    <source>
        <dbReference type="PROSITE" id="PS50932"/>
    </source>
</evidence>